<name>A0A9J6B2F4_SOLCO</name>
<sequence>MEIHQEVMTTSFNKNELQGWNGEKVDDAIVAELWTRQDFRNTVPQISTLHKKRTTWCGRWISNVFSLSGLLTKI</sequence>
<dbReference type="EMBL" id="JACXVP010000001">
    <property type="protein sequence ID" value="KAG5630779.1"/>
    <property type="molecule type" value="Genomic_DNA"/>
</dbReference>
<dbReference type="AlphaFoldDB" id="A0A9J6B2F4"/>
<gene>
    <name evidence="1" type="ORF">H5410_002496</name>
</gene>
<dbReference type="Proteomes" id="UP000824120">
    <property type="component" value="Chromosome 1"/>
</dbReference>
<protein>
    <submittedName>
        <fullName evidence="1">Uncharacterized protein</fullName>
    </submittedName>
</protein>
<keyword evidence="2" id="KW-1185">Reference proteome</keyword>
<evidence type="ECO:0000313" key="1">
    <source>
        <dbReference type="EMBL" id="KAG5630779.1"/>
    </source>
</evidence>
<accession>A0A9J6B2F4</accession>
<proteinExistence type="predicted"/>
<comment type="caution">
    <text evidence="1">The sequence shown here is derived from an EMBL/GenBank/DDBJ whole genome shotgun (WGS) entry which is preliminary data.</text>
</comment>
<organism evidence="1 2">
    <name type="scientific">Solanum commersonii</name>
    <name type="common">Commerson's wild potato</name>
    <name type="synonym">Commerson's nightshade</name>
    <dbReference type="NCBI Taxonomy" id="4109"/>
    <lineage>
        <taxon>Eukaryota</taxon>
        <taxon>Viridiplantae</taxon>
        <taxon>Streptophyta</taxon>
        <taxon>Embryophyta</taxon>
        <taxon>Tracheophyta</taxon>
        <taxon>Spermatophyta</taxon>
        <taxon>Magnoliopsida</taxon>
        <taxon>eudicotyledons</taxon>
        <taxon>Gunneridae</taxon>
        <taxon>Pentapetalae</taxon>
        <taxon>asterids</taxon>
        <taxon>lamiids</taxon>
        <taxon>Solanales</taxon>
        <taxon>Solanaceae</taxon>
        <taxon>Solanoideae</taxon>
        <taxon>Solaneae</taxon>
        <taxon>Solanum</taxon>
    </lineage>
</organism>
<reference evidence="1 2" key="1">
    <citation type="submission" date="2020-09" db="EMBL/GenBank/DDBJ databases">
        <title>De no assembly of potato wild relative species, Solanum commersonii.</title>
        <authorList>
            <person name="Cho K."/>
        </authorList>
    </citation>
    <scope>NUCLEOTIDE SEQUENCE [LARGE SCALE GENOMIC DNA]</scope>
    <source>
        <strain evidence="1">LZ3.2</strain>
        <tissue evidence="1">Leaf</tissue>
    </source>
</reference>
<evidence type="ECO:0000313" key="2">
    <source>
        <dbReference type="Proteomes" id="UP000824120"/>
    </source>
</evidence>